<evidence type="ECO:0000313" key="7">
    <source>
        <dbReference type="Proteomes" id="UP000467840"/>
    </source>
</evidence>
<dbReference type="AlphaFoldDB" id="A0A6A6KZF0"/>
<dbReference type="InterPro" id="IPR044846">
    <property type="entry name" value="GH10"/>
</dbReference>
<dbReference type="PANTHER" id="PTHR31490:SF52">
    <property type="entry name" value="ENDO-1,4-BETA-XYLANASE 5-RELATED"/>
    <property type="match status" value="1"/>
</dbReference>
<dbReference type="EMBL" id="JAAGAX010000013">
    <property type="protein sequence ID" value="KAF2294440.1"/>
    <property type="molecule type" value="Genomic_DNA"/>
</dbReference>
<evidence type="ECO:0000313" key="6">
    <source>
        <dbReference type="EMBL" id="KAF2294440.1"/>
    </source>
</evidence>
<dbReference type="PROSITE" id="PS51760">
    <property type="entry name" value="GH10_2"/>
    <property type="match status" value="1"/>
</dbReference>
<accession>A0A6A6KZF0</accession>
<dbReference type="Proteomes" id="UP000467840">
    <property type="component" value="Chromosome 7"/>
</dbReference>
<evidence type="ECO:0000256" key="3">
    <source>
        <dbReference type="ARBA" id="ARBA00023277"/>
    </source>
</evidence>
<evidence type="ECO:0000256" key="2">
    <source>
        <dbReference type="ARBA" id="ARBA00022801"/>
    </source>
</evidence>
<dbReference type="Pfam" id="PF00331">
    <property type="entry name" value="Glyco_hydro_10"/>
    <property type="match status" value="1"/>
</dbReference>
<feature type="domain" description="GH10" evidence="5">
    <location>
        <begin position="99"/>
        <end position="289"/>
    </location>
</feature>
<dbReference type="GO" id="GO:0031176">
    <property type="term" value="F:endo-1,4-beta-xylanase activity"/>
    <property type="evidence" value="ECO:0007669"/>
    <property type="project" value="UniProtKB-ARBA"/>
</dbReference>
<sequence>MVKEQSEKEDKRMGTDTLLHIAEHNHLTLPRRRFNLRKEISWVQINKGRESVAVVLRTAAGELIRAGKVTTRDGFLSLLKERKRKVRFLATYANRTAVEGAMVSIKQAQSIFPFGCAMNHYILESVDNQKRFASRLRYTTFNNEMKWYSSENVQGQENYTIAGAMVRFAKQNGISIRGHDIFWNDPYYQPYWIKNISPDDLRQAAAKRINSAVSRYAGQLIAWDVMNENLHFSFYEEKPCKNASAQYFSKAHQPDPGTGLFMNEYNTIEYHGMRLQIQINTRTDWRGIL</sequence>
<proteinExistence type="inferred from homology"/>
<evidence type="ECO:0000259" key="5">
    <source>
        <dbReference type="PROSITE" id="PS51760"/>
    </source>
</evidence>
<evidence type="ECO:0000256" key="4">
    <source>
        <dbReference type="ARBA" id="ARBA00023326"/>
    </source>
</evidence>
<dbReference type="InterPro" id="IPR017853">
    <property type="entry name" value="GH"/>
</dbReference>
<comment type="similarity">
    <text evidence="1">Belongs to the glycosyl hydrolase 10 (cellulase F) family.</text>
</comment>
<evidence type="ECO:0000256" key="1">
    <source>
        <dbReference type="ARBA" id="ARBA00007495"/>
    </source>
</evidence>
<dbReference type="Gene3D" id="3.20.20.80">
    <property type="entry name" value="Glycosidases"/>
    <property type="match status" value="1"/>
</dbReference>
<name>A0A6A6KZF0_HEVBR</name>
<keyword evidence="2" id="KW-0378">Hydrolase</keyword>
<gene>
    <name evidence="6" type="ORF">GH714_011360</name>
</gene>
<keyword evidence="7" id="KW-1185">Reference proteome</keyword>
<reference evidence="6 7" key="1">
    <citation type="journal article" date="2020" name="Mol. Plant">
        <title>The Chromosome-Based Rubber Tree Genome Provides New Insights into Spurge Genome Evolution and Rubber Biosynthesis.</title>
        <authorList>
            <person name="Liu J."/>
            <person name="Shi C."/>
            <person name="Shi C.C."/>
            <person name="Li W."/>
            <person name="Zhang Q.J."/>
            <person name="Zhang Y."/>
            <person name="Li K."/>
            <person name="Lu H.F."/>
            <person name="Shi C."/>
            <person name="Zhu S.T."/>
            <person name="Xiao Z.Y."/>
            <person name="Nan H."/>
            <person name="Yue Y."/>
            <person name="Zhu X.G."/>
            <person name="Wu Y."/>
            <person name="Hong X.N."/>
            <person name="Fan G.Y."/>
            <person name="Tong Y."/>
            <person name="Zhang D."/>
            <person name="Mao C.L."/>
            <person name="Liu Y.L."/>
            <person name="Hao S.J."/>
            <person name="Liu W.Q."/>
            <person name="Lv M.Q."/>
            <person name="Zhang H.B."/>
            <person name="Liu Y."/>
            <person name="Hu-Tang G.R."/>
            <person name="Wang J.P."/>
            <person name="Wang J.H."/>
            <person name="Sun Y.H."/>
            <person name="Ni S.B."/>
            <person name="Chen W.B."/>
            <person name="Zhang X.C."/>
            <person name="Jiao Y.N."/>
            <person name="Eichler E.E."/>
            <person name="Li G.H."/>
            <person name="Liu X."/>
            <person name="Gao L.Z."/>
        </authorList>
    </citation>
    <scope>NUCLEOTIDE SEQUENCE [LARGE SCALE GENOMIC DNA]</scope>
    <source>
        <strain evidence="7">cv. GT1</strain>
        <tissue evidence="6">Leaf</tissue>
    </source>
</reference>
<dbReference type="SUPFAM" id="SSF51445">
    <property type="entry name" value="(Trans)glycosidases"/>
    <property type="match status" value="1"/>
</dbReference>
<dbReference type="PANTHER" id="PTHR31490">
    <property type="entry name" value="GLYCOSYL HYDROLASE"/>
    <property type="match status" value="1"/>
</dbReference>
<comment type="caution">
    <text evidence="6">The sequence shown here is derived from an EMBL/GenBank/DDBJ whole genome shotgun (WGS) entry which is preliminary data.</text>
</comment>
<organism evidence="6 7">
    <name type="scientific">Hevea brasiliensis</name>
    <name type="common">Para rubber tree</name>
    <name type="synonym">Siphonia brasiliensis</name>
    <dbReference type="NCBI Taxonomy" id="3981"/>
    <lineage>
        <taxon>Eukaryota</taxon>
        <taxon>Viridiplantae</taxon>
        <taxon>Streptophyta</taxon>
        <taxon>Embryophyta</taxon>
        <taxon>Tracheophyta</taxon>
        <taxon>Spermatophyta</taxon>
        <taxon>Magnoliopsida</taxon>
        <taxon>eudicotyledons</taxon>
        <taxon>Gunneridae</taxon>
        <taxon>Pentapetalae</taxon>
        <taxon>rosids</taxon>
        <taxon>fabids</taxon>
        <taxon>Malpighiales</taxon>
        <taxon>Euphorbiaceae</taxon>
        <taxon>Crotonoideae</taxon>
        <taxon>Micrandreae</taxon>
        <taxon>Hevea</taxon>
    </lineage>
</organism>
<keyword evidence="4" id="KW-0624">Polysaccharide degradation</keyword>
<dbReference type="GO" id="GO:0000272">
    <property type="term" value="P:polysaccharide catabolic process"/>
    <property type="evidence" value="ECO:0007669"/>
    <property type="project" value="UniProtKB-KW"/>
</dbReference>
<keyword evidence="3" id="KW-0119">Carbohydrate metabolism</keyword>
<dbReference type="InterPro" id="IPR001000">
    <property type="entry name" value="GH10_dom"/>
</dbReference>
<protein>
    <recommendedName>
        <fullName evidence="5">GH10 domain-containing protein</fullName>
    </recommendedName>
</protein>